<sequence length="98" mass="11031">MWEFFNQYASYLLVSTVARLVVGGSKSGRDLERRLIARGENHGLYIPNEPVRDLLLHNQEEDVGRVNPPRVKLTGDGVMYTTGKGWGLGLVIFLTEKN</sequence>
<dbReference type="Proteomes" id="UP001234178">
    <property type="component" value="Unassembled WGS sequence"/>
</dbReference>
<evidence type="ECO:0000313" key="1">
    <source>
        <dbReference type="EMBL" id="KAK4028783.1"/>
    </source>
</evidence>
<organism evidence="1 2">
    <name type="scientific">Daphnia magna</name>
    <dbReference type="NCBI Taxonomy" id="35525"/>
    <lineage>
        <taxon>Eukaryota</taxon>
        <taxon>Metazoa</taxon>
        <taxon>Ecdysozoa</taxon>
        <taxon>Arthropoda</taxon>
        <taxon>Crustacea</taxon>
        <taxon>Branchiopoda</taxon>
        <taxon>Diplostraca</taxon>
        <taxon>Cladocera</taxon>
        <taxon>Anomopoda</taxon>
        <taxon>Daphniidae</taxon>
        <taxon>Daphnia</taxon>
    </lineage>
</organism>
<dbReference type="EMBL" id="JAOYFB010000039">
    <property type="protein sequence ID" value="KAK4028783.1"/>
    <property type="molecule type" value="Genomic_DNA"/>
</dbReference>
<protein>
    <submittedName>
        <fullName evidence="1">Uncharacterized protein</fullName>
    </submittedName>
</protein>
<gene>
    <name evidence="1" type="ORF">OUZ56_021801</name>
</gene>
<reference evidence="1 2" key="1">
    <citation type="journal article" date="2023" name="Nucleic Acids Res.">
        <title>The hologenome of Daphnia magna reveals possible DNA methylation and microbiome-mediated evolution of the host genome.</title>
        <authorList>
            <person name="Chaturvedi A."/>
            <person name="Li X."/>
            <person name="Dhandapani V."/>
            <person name="Marshall H."/>
            <person name="Kissane S."/>
            <person name="Cuenca-Cambronero M."/>
            <person name="Asole G."/>
            <person name="Calvet F."/>
            <person name="Ruiz-Romero M."/>
            <person name="Marangio P."/>
            <person name="Guigo R."/>
            <person name="Rago D."/>
            <person name="Mirbahai L."/>
            <person name="Eastwood N."/>
            <person name="Colbourne J.K."/>
            <person name="Zhou J."/>
            <person name="Mallon E."/>
            <person name="Orsini L."/>
        </authorList>
    </citation>
    <scope>NUCLEOTIDE SEQUENCE [LARGE SCALE GENOMIC DNA]</scope>
    <source>
        <strain evidence="1">LRV0_1</strain>
    </source>
</reference>
<comment type="caution">
    <text evidence="1">The sequence shown here is derived from an EMBL/GenBank/DDBJ whole genome shotgun (WGS) entry which is preliminary data.</text>
</comment>
<keyword evidence="2" id="KW-1185">Reference proteome</keyword>
<accession>A0ABR0AUI0</accession>
<proteinExistence type="predicted"/>
<name>A0ABR0AUI0_9CRUS</name>
<evidence type="ECO:0000313" key="2">
    <source>
        <dbReference type="Proteomes" id="UP001234178"/>
    </source>
</evidence>